<keyword evidence="7" id="KW-1185">Reference proteome</keyword>
<dbReference type="RefSeq" id="WP_207335536.1">
    <property type="nucleotide sequence ID" value="NZ_JAFMYU010000007.1"/>
</dbReference>
<feature type="modified residue" description="4-aspartylphosphate" evidence="3">
    <location>
        <position position="55"/>
    </location>
</feature>
<dbReference type="PANTHER" id="PTHR45566:SF2">
    <property type="entry name" value="NARL SUBFAMILY"/>
    <property type="match status" value="1"/>
</dbReference>
<dbReference type="GO" id="GO:0003677">
    <property type="term" value="F:DNA binding"/>
    <property type="evidence" value="ECO:0007669"/>
    <property type="project" value="UniProtKB-KW"/>
</dbReference>
<dbReference type="AlphaFoldDB" id="A0A939G3A9"/>
<dbReference type="SMART" id="SM00448">
    <property type="entry name" value="REC"/>
    <property type="match status" value="1"/>
</dbReference>
<dbReference type="CDD" id="cd06170">
    <property type="entry name" value="LuxR_C_like"/>
    <property type="match status" value="1"/>
</dbReference>
<organism evidence="6 7">
    <name type="scientific">Fibrella aquatilis</name>
    <dbReference type="NCBI Taxonomy" id="2817059"/>
    <lineage>
        <taxon>Bacteria</taxon>
        <taxon>Pseudomonadati</taxon>
        <taxon>Bacteroidota</taxon>
        <taxon>Cytophagia</taxon>
        <taxon>Cytophagales</taxon>
        <taxon>Spirosomataceae</taxon>
        <taxon>Fibrella</taxon>
    </lineage>
</organism>
<dbReference type="GO" id="GO:0000160">
    <property type="term" value="P:phosphorelay signal transduction system"/>
    <property type="evidence" value="ECO:0007669"/>
    <property type="project" value="InterPro"/>
</dbReference>
<proteinExistence type="predicted"/>
<evidence type="ECO:0000256" key="3">
    <source>
        <dbReference type="PROSITE-ProRule" id="PRU00169"/>
    </source>
</evidence>
<evidence type="ECO:0000313" key="7">
    <source>
        <dbReference type="Proteomes" id="UP000664795"/>
    </source>
</evidence>
<dbReference type="SUPFAM" id="SSF52172">
    <property type="entry name" value="CheY-like"/>
    <property type="match status" value="1"/>
</dbReference>
<gene>
    <name evidence="6" type="ORF">J2I48_11235</name>
</gene>
<dbReference type="CDD" id="cd17535">
    <property type="entry name" value="REC_NarL-like"/>
    <property type="match status" value="1"/>
</dbReference>
<accession>A0A939G3A9</accession>
<dbReference type="PRINTS" id="PR00038">
    <property type="entry name" value="HTHLUXR"/>
</dbReference>
<dbReference type="PROSITE" id="PS50110">
    <property type="entry name" value="RESPONSE_REGULATORY"/>
    <property type="match status" value="1"/>
</dbReference>
<dbReference type="InterPro" id="IPR001789">
    <property type="entry name" value="Sig_transdc_resp-reg_receiver"/>
</dbReference>
<protein>
    <submittedName>
        <fullName evidence="6">Response regulator transcription factor</fullName>
    </submittedName>
</protein>
<dbReference type="PROSITE" id="PS00622">
    <property type="entry name" value="HTH_LUXR_1"/>
    <property type="match status" value="1"/>
</dbReference>
<dbReference type="InterPro" id="IPR051015">
    <property type="entry name" value="EvgA-like"/>
</dbReference>
<sequence>MPTRTLLIDDHRLFNDGLSLVLRESTDFVVVEQVYDSRLALDACARHLPDLVLVDVNMPHYDGLAVVEQLRQLPTPGKIVIISMYAERHEIARFNALNINGYIAKTVAADRLLTLLRQVMAGKLVIETDAAPSPALPASDMARLTYGLTKREVEILKRVKQGLTSEQIADVLSLSYYTVQTHRKNISQKLPFTTKKDFYDFLETLA</sequence>
<comment type="caution">
    <text evidence="6">The sequence shown here is derived from an EMBL/GenBank/DDBJ whole genome shotgun (WGS) entry which is preliminary data.</text>
</comment>
<dbReference type="PANTHER" id="PTHR45566">
    <property type="entry name" value="HTH-TYPE TRANSCRIPTIONAL REGULATOR YHJB-RELATED"/>
    <property type="match status" value="1"/>
</dbReference>
<dbReference type="Proteomes" id="UP000664795">
    <property type="component" value="Unassembled WGS sequence"/>
</dbReference>
<dbReference type="SMART" id="SM00421">
    <property type="entry name" value="HTH_LUXR"/>
    <property type="match status" value="1"/>
</dbReference>
<feature type="domain" description="Response regulatory" evidence="5">
    <location>
        <begin position="4"/>
        <end position="120"/>
    </location>
</feature>
<dbReference type="InterPro" id="IPR011006">
    <property type="entry name" value="CheY-like_superfamily"/>
</dbReference>
<name>A0A939G3A9_9BACT</name>
<dbReference type="Pfam" id="PF00196">
    <property type="entry name" value="GerE"/>
    <property type="match status" value="1"/>
</dbReference>
<dbReference type="GO" id="GO:0006355">
    <property type="term" value="P:regulation of DNA-templated transcription"/>
    <property type="evidence" value="ECO:0007669"/>
    <property type="project" value="InterPro"/>
</dbReference>
<evidence type="ECO:0000259" key="4">
    <source>
        <dbReference type="PROSITE" id="PS50043"/>
    </source>
</evidence>
<dbReference type="InterPro" id="IPR016032">
    <property type="entry name" value="Sig_transdc_resp-reg_C-effctor"/>
</dbReference>
<evidence type="ECO:0000256" key="2">
    <source>
        <dbReference type="ARBA" id="ARBA00023125"/>
    </source>
</evidence>
<evidence type="ECO:0000259" key="5">
    <source>
        <dbReference type="PROSITE" id="PS50110"/>
    </source>
</evidence>
<dbReference type="Gene3D" id="3.40.50.2300">
    <property type="match status" value="1"/>
</dbReference>
<dbReference type="Pfam" id="PF00072">
    <property type="entry name" value="Response_reg"/>
    <property type="match status" value="1"/>
</dbReference>
<dbReference type="InterPro" id="IPR000792">
    <property type="entry name" value="Tscrpt_reg_LuxR_C"/>
</dbReference>
<keyword evidence="1 3" id="KW-0597">Phosphoprotein</keyword>
<dbReference type="EMBL" id="JAFMYU010000007">
    <property type="protein sequence ID" value="MBO0931572.1"/>
    <property type="molecule type" value="Genomic_DNA"/>
</dbReference>
<feature type="domain" description="HTH luxR-type" evidence="4">
    <location>
        <begin position="141"/>
        <end position="206"/>
    </location>
</feature>
<dbReference type="InterPro" id="IPR058245">
    <property type="entry name" value="NreC/VraR/RcsB-like_REC"/>
</dbReference>
<dbReference type="PROSITE" id="PS50043">
    <property type="entry name" value="HTH_LUXR_2"/>
    <property type="match status" value="1"/>
</dbReference>
<evidence type="ECO:0000256" key="1">
    <source>
        <dbReference type="ARBA" id="ARBA00022553"/>
    </source>
</evidence>
<dbReference type="SUPFAM" id="SSF46894">
    <property type="entry name" value="C-terminal effector domain of the bipartite response regulators"/>
    <property type="match status" value="1"/>
</dbReference>
<keyword evidence="2" id="KW-0238">DNA-binding</keyword>
<evidence type="ECO:0000313" key="6">
    <source>
        <dbReference type="EMBL" id="MBO0931572.1"/>
    </source>
</evidence>
<reference evidence="6 7" key="1">
    <citation type="submission" date="2021-03" db="EMBL/GenBank/DDBJ databases">
        <title>Fibrella sp. HMF5036 genome sequencing and assembly.</title>
        <authorList>
            <person name="Kang H."/>
            <person name="Kim H."/>
            <person name="Bae S."/>
            <person name="Joh K."/>
        </authorList>
    </citation>
    <scope>NUCLEOTIDE SEQUENCE [LARGE SCALE GENOMIC DNA]</scope>
    <source>
        <strain evidence="6 7">HMF5036</strain>
    </source>
</reference>